<keyword evidence="4" id="KW-1185">Reference proteome</keyword>
<dbReference type="Gene3D" id="1.20.1280.50">
    <property type="match status" value="1"/>
</dbReference>
<evidence type="ECO:0000259" key="2">
    <source>
        <dbReference type="PROSITE" id="PS50181"/>
    </source>
</evidence>
<feature type="compositionally biased region" description="Polar residues" evidence="1">
    <location>
        <begin position="403"/>
        <end position="415"/>
    </location>
</feature>
<evidence type="ECO:0000313" key="4">
    <source>
        <dbReference type="Proteomes" id="UP001163846"/>
    </source>
</evidence>
<organism evidence="3 4">
    <name type="scientific">Lentinula raphanica</name>
    <dbReference type="NCBI Taxonomy" id="153919"/>
    <lineage>
        <taxon>Eukaryota</taxon>
        <taxon>Fungi</taxon>
        <taxon>Dikarya</taxon>
        <taxon>Basidiomycota</taxon>
        <taxon>Agaricomycotina</taxon>
        <taxon>Agaricomycetes</taxon>
        <taxon>Agaricomycetidae</taxon>
        <taxon>Agaricales</taxon>
        <taxon>Marasmiineae</taxon>
        <taxon>Omphalotaceae</taxon>
        <taxon>Lentinula</taxon>
    </lineage>
</organism>
<dbReference type="SUPFAM" id="SSF81383">
    <property type="entry name" value="F-box domain"/>
    <property type="match status" value="1"/>
</dbReference>
<proteinExistence type="predicted"/>
<dbReference type="PROSITE" id="PS50181">
    <property type="entry name" value="FBOX"/>
    <property type="match status" value="1"/>
</dbReference>
<dbReference type="InterPro" id="IPR036047">
    <property type="entry name" value="F-box-like_dom_sf"/>
</dbReference>
<evidence type="ECO:0000256" key="1">
    <source>
        <dbReference type="SAM" id="MobiDB-lite"/>
    </source>
</evidence>
<dbReference type="AlphaFoldDB" id="A0AA38P1V1"/>
<dbReference type="InterPro" id="IPR001810">
    <property type="entry name" value="F-box_dom"/>
</dbReference>
<dbReference type="Pfam" id="PF12937">
    <property type="entry name" value="F-box-like"/>
    <property type="match status" value="1"/>
</dbReference>
<feature type="region of interest" description="Disordered" evidence="1">
    <location>
        <begin position="396"/>
        <end position="415"/>
    </location>
</feature>
<reference evidence="3" key="1">
    <citation type="submission" date="2022-08" db="EMBL/GenBank/DDBJ databases">
        <authorList>
            <consortium name="DOE Joint Genome Institute"/>
            <person name="Min B."/>
            <person name="Riley R."/>
            <person name="Sierra-Patev S."/>
            <person name="Naranjo-Ortiz M."/>
            <person name="Looney B."/>
            <person name="Konkel Z."/>
            <person name="Slot J.C."/>
            <person name="Sakamoto Y."/>
            <person name="Steenwyk J.L."/>
            <person name="Rokas A."/>
            <person name="Carro J."/>
            <person name="Camarero S."/>
            <person name="Ferreira P."/>
            <person name="Molpeceres G."/>
            <person name="Ruiz-Duenas F.J."/>
            <person name="Serrano A."/>
            <person name="Henrissat B."/>
            <person name="Drula E."/>
            <person name="Hughes K.W."/>
            <person name="Mata J.L."/>
            <person name="Ishikawa N.K."/>
            <person name="Vargas-Isla R."/>
            <person name="Ushijima S."/>
            <person name="Smith C.A."/>
            <person name="Ahrendt S."/>
            <person name="Andreopoulos W."/>
            <person name="He G."/>
            <person name="Labutti K."/>
            <person name="Lipzen A."/>
            <person name="Ng V."/>
            <person name="Sandor L."/>
            <person name="Barry K."/>
            <person name="Martinez A.T."/>
            <person name="Xiao Y."/>
            <person name="Gibbons J.G."/>
            <person name="Terashima K."/>
            <person name="Hibbett D.S."/>
            <person name="Grigoriev I.V."/>
        </authorList>
    </citation>
    <scope>NUCLEOTIDE SEQUENCE</scope>
    <source>
        <strain evidence="3">TFB9207</strain>
    </source>
</reference>
<sequence length="554" mass="61975">MHLLSLPNEVILELFKYLNTSDILSLRQTCTHVAGISKDKLIWSNLIQQLRTRVPLPANVLTTLEEWSSDALESLVISAELVDQLWLEPRDSPPVKLQNKRGELLFGVEIFLDRWILAVYLDGYINLWDAESFVDKENHGRWSSVYTGNDKTTSYQAVVDDAGGRLLVVITRAHLPGTWVAALYEIQLSDPPLNLHFTLLCTFPISSSRIAQQIHPRERMIALSQLSSVELARWSEESETDITSVLISNMESDALEEMFTTILSLRILSDKYVFVFKTRSIELYPLPEATTHRRHNIVNEHSSRPLLKHVFPSYNFRDVQISDVEIEVSNKDGSSEPIFEGTRYKLKILASDIIQGLFFFIVTISIPLTQGEIATLDVNLAAVYALANHIPLRPSARRRSQLPRKSSSSRTESPMANESYRFQLFSGPATPTSPRTSSFVSAYALGTQGMRAVWIERRRGTTEKEIITCRLNAPRLTSPGLSILDSDLDSSSSNGDHGDDGLGVLPQALDGQVVYSSISYDLREDITHCALGEVSGKIILGNRSGDIFVLETGV</sequence>
<dbReference type="SMART" id="SM00256">
    <property type="entry name" value="FBOX"/>
    <property type="match status" value="1"/>
</dbReference>
<dbReference type="EMBL" id="MU806487">
    <property type="protein sequence ID" value="KAJ3834768.1"/>
    <property type="molecule type" value="Genomic_DNA"/>
</dbReference>
<protein>
    <recommendedName>
        <fullName evidence="2">F-box domain-containing protein</fullName>
    </recommendedName>
</protein>
<name>A0AA38P1V1_9AGAR</name>
<accession>A0AA38P1V1</accession>
<gene>
    <name evidence="3" type="ORF">F5878DRAFT_629716</name>
</gene>
<feature type="domain" description="F-box" evidence="2">
    <location>
        <begin position="1"/>
        <end position="46"/>
    </location>
</feature>
<comment type="caution">
    <text evidence="3">The sequence shown here is derived from an EMBL/GenBank/DDBJ whole genome shotgun (WGS) entry which is preliminary data.</text>
</comment>
<dbReference type="Proteomes" id="UP001163846">
    <property type="component" value="Unassembled WGS sequence"/>
</dbReference>
<evidence type="ECO:0000313" key="3">
    <source>
        <dbReference type="EMBL" id="KAJ3834768.1"/>
    </source>
</evidence>